<dbReference type="AlphaFoldDB" id="A0A8J8JUY1"/>
<dbReference type="Gene3D" id="3.40.30.10">
    <property type="entry name" value="Glutaredoxin"/>
    <property type="match status" value="1"/>
</dbReference>
<protein>
    <submittedName>
        <fullName evidence="1">Thioredoxin family protein</fullName>
    </submittedName>
</protein>
<dbReference type="Proteomes" id="UP000598971">
    <property type="component" value="Unassembled WGS sequence"/>
</dbReference>
<gene>
    <name evidence="1" type="ORF">GD597_15085</name>
</gene>
<accession>A0A8J8JUY1</accession>
<proteinExistence type="predicted"/>
<evidence type="ECO:0000313" key="1">
    <source>
        <dbReference type="EMBL" id="NNV56795.1"/>
    </source>
</evidence>
<keyword evidence="2" id="KW-1185">Reference proteome</keyword>
<organism evidence="1 2">
    <name type="scientific">Limnovirga soli</name>
    <dbReference type="NCBI Taxonomy" id="2656915"/>
    <lineage>
        <taxon>Bacteria</taxon>
        <taxon>Pseudomonadati</taxon>
        <taxon>Bacteroidota</taxon>
        <taxon>Chitinophagia</taxon>
        <taxon>Chitinophagales</taxon>
        <taxon>Chitinophagaceae</taxon>
        <taxon>Limnovirga</taxon>
    </lineage>
</organism>
<comment type="caution">
    <text evidence="1">The sequence shown here is derived from an EMBL/GenBank/DDBJ whole genome shotgun (WGS) entry which is preliminary data.</text>
</comment>
<name>A0A8J8JUY1_9BACT</name>
<dbReference type="SUPFAM" id="SSF52833">
    <property type="entry name" value="Thioredoxin-like"/>
    <property type="match status" value="1"/>
</dbReference>
<sequence>MNTIIANPTDTRNRIDVAYINKSIDYEEYRRLIDALIMVGRSTATHESESLVEYSKLNVVRMKRLDKTIELIPEAVEYVKRISAPQTWIVITEGWCGDAAQIIPVLHHMAAINPNIRLRFLLRDDNLPLMDQYLTNGKSRSIPIVIVLNQNNEELFHFGPRPQALQELFYQLKANAIDNNSIKEEMHRWYAKDKTVTTQQEFLQLLLENE</sequence>
<dbReference type="RefSeq" id="WP_171608733.1">
    <property type="nucleotide sequence ID" value="NZ_WHPF01000010.1"/>
</dbReference>
<dbReference type="InterPro" id="IPR036249">
    <property type="entry name" value="Thioredoxin-like_sf"/>
</dbReference>
<reference evidence="1" key="1">
    <citation type="submission" date="2019-10" db="EMBL/GenBank/DDBJ databases">
        <title>Draft genome sequence of Panacibacter sp. KCS-6.</title>
        <authorList>
            <person name="Yim K.J."/>
        </authorList>
    </citation>
    <scope>NUCLEOTIDE SEQUENCE</scope>
    <source>
        <strain evidence="1">KCS-6</strain>
    </source>
</reference>
<dbReference type="EMBL" id="WHPF01000010">
    <property type="protein sequence ID" value="NNV56795.1"/>
    <property type="molecule type" value="Genomic_DNA"/>
</dbReference>
<dbReference type="Pfam" id="PF14595">
    <property type="entry name" value="Thioredoxin_9"/>
    <property type="match status" value="1"/>
</dbReference>
<evidence type="ECO:0000313" key="2">
    <source>
        <dbReference type="Proteomes" id="UP000598971"/>
    </source>
</evidence>